<evidence type="ECO:0000256" key="6">
    <source>
        <dbReference type="ARBA" id="ARBA00023136"/>
    </source>
</evidence>
<feature type="transmembrane region" description="Helical" evidence="8">
    <location>
        <begin position="47"/>
        <end position="68"/>
    </location>
</feature>
<keyword evidence="7 8" id="KW-0464">Manganese</keyword>
<evidence type="ECO:0000256" key="2">
    <source>
        <dbReference type="ARBA" id="ARBA00022475"/>
    </source>
</evidence>
<feature type="transmembrane region" description="Helical" evidence="8">
    <location>
        <begin position="141"/>
        <end position="159"/>
    </location>
</feature>
<dbReference type="Proteomes" id="UP001258181">
    <property type="component" value="Unassembled WGS sequence"/>
</dbReference>
<dbReference type="EMBL" id="JAVDWA010000003">
    <property type="protein sequence ID" value="MDR7073538.1"/>
    <property type="molecule type" value="Genomic_DNA"/>
</dbReference>
<reference evidence="9 10" key="1">
    <citation type="submission" date="2023-07" db="EMBL/GenBank/DDBJ databases">
        <title>Sorghum-associated microbial communities from plants grown in Nebraska, USA.</title>
        <authorList>
            <person name="Schachtman D."/>
        </authorList>
    </citation>
    <scope>NUCLEOTIDE SEQUENCE [LARGE SCALE GENOMIC DNA]</scope>
    <source>
        <strain evidence="9 10">BE211</strain>
    </source>
</reference>
<comment type="subcellular location">
    <subcellularLocation>
        <location evidence="8">Cell membrane</location>
        <topology evidence="8">Multi-pass membrane protein</topology>
    </subcellularLocation>
</comment>
<dbReference type="PANTHER" id="PTHR35529">
    <property type="entry name" value="MANGANESE EFFLUX PUMP MNTP-RELATED"/>
    <property type="match status" value="1"/>
</dbReference>
<keyword evidence="1 8" id="KW-0813">Transport</keyword>
<evidence type="ECO:0000256" key="8">
    <source>
        <dbReference type="HAMAP-Rule" id="MF_01521"/>
    </source>
</evidence>
<evidence type="ECO:0000256" key="5">
    <source>
        <dbReference type="ARBA" id="ARBA00023065"/>
    </source>
</evidence>
<dbReference type="HAMAP" id="MF_01521">
    <property type="entry name" value="MntP_pump"/>
    <property type="match status" value="1"/>
</dbReference>
<dbReference type="InterPro" id="IPR003810">
    <property type="entry name" value="Mntp/YtaF"/>
</dbReference>
<evidence type="ECO:0000313" key="10">
    <source>
        <dbReference type="Proteomes" id="UP001258181"/>
    </source>
</evidence>
<evidence type="ECO:0000256" key="1">
    <source>
        <dbReference type="ARBA" id="ARBA00022448"/>
    </source>
</evidence>
<name>A0ABU1U233_9BACL</name>
<gene>
    <name evidence="8" type="primary">mntP</name>
    <name evidence="9" type="ORF">J2X07_002524</name>
</gene>
<feature type="transmembrane region" description="Helical" evidence="8">
    <location>
        <begin position="108"/>
        <end position="135"/>
    </location>
</feature>
<feature type="transmembrane region" description="Helical" evidence="8">
    <location>
        <begin position="20"/>
        <end position="40"/>
    </location>
</feature>
<evidence type="ECO:0000313" key="9">
    <source>
        <dbReference type="EMBL" id="MDR7073538.1"/>
    </source>
</evidence>
<accession>A0ABU1U233</accession>
<keyword evidence="10" id="KW-1185">Reference proteome</keyword>
<dbReference type="PANTHER" id="PTHR35529:SF1">
    <property type="entry name" value="MANGANESE EFFLUX PUMP MNTP-RELATED"/>
    <property type="match status" value="1"/>
</dbReference>
<protein>
    <recommendedName>
        <fullName evidence="8">Putative manganese efflux pump MntP</fullName>
    </recommendedName>
</protein>
<organism evidence="9 10">
    <name type="scientific">Fictibacillus barbaricus</name>
    <dbReference type="NCBI Taxonomy" id="182136"/>
    <lineage>
        <taxon>Bacteria</taxon>
        <taxon>Bacillati</taxon>
        <taxon>Bacillota</taxon>
        <taxon>Bacilli</taxon>
        <taxon>Bacillales</taxon>
        <taxon>Fictibacillaceae</taxon>
        <taxon>Fictibacillus</taxon>
    </lineage>
</organism>
<keyword evidence="4 8" id="KW-1133">Transmembrane helix</keyword>
<dbReference type="Pfam" id="PF02659">
    <property type="entry name" value="Mntp"/>
    <property type="match status" value="1"/>
</dbReference>
<evidence type="ECO:0000256" key="3">
    <source>
        <dbReference type="ARBA" id="ARBA00022692"/>
    </source>
</evidence>
<comment type="similarity">
    <text evidence="8">Belongs to the MntP (TC 9.B.29) family.</text>
</comment>
<keyword evidence="6 8" id="KW-0472">Membrane</keyword>
<evidence type="ECO:0000256" key="7">
    <source>
        <dbReference type="ARBA" id="ARBA00023211"/>
    </source>
</evidence>
<keyword evidence="3 8" id="KW-0812">Transmembrane</keyword>
<evidence type="ECO:0000256" key="4">
    <source>
        <dbReference type="ARBA" id="ARBA00022989"/>
    </source>
</evidence>
<comment type="caution">
    <text evidence="9">The sequence shown here is derived from an EMBL/GenBank/DDBJ whole genome shotgun (WGS) entry which is preliminary data.</text>
</comment>
<feature type="transmembrane region" description="Helical" evidence="8">
    <location>
        <begin position="171"/>
        <end position="190"/>
    </location>
</feature>
<feature type="transmembrane region" description="Helical" evidence="8">
    <location>
        <begin position="74"/>
        <end position="96"/>
    </location>
</feature>
<keyword evidence="2 8" id="KW-1003">Cell membrane</keyword>
<proteinExistence type="inferred from homology"/>
<sequence length="192" mass="20706">MSDKGVEAILATMGEWMTLWFMSFALGMDAFSIGLGMGMLSLRINQILKIGITIGLFHMLMPLGGMTIGKEISVHFGSIAAMIGGILLVILGLTMIRSSFSKSDEPFVHPVGIGLLVFALSASLDSFSVGLSLGIYGAKTWVTIFMFGFMSMLLTWLGLMMGRKVQKWIGSYSEALGGCILLAFGMKILLPF</sequence>
<comment type="function">
    <text evidence="8">Probably functions as a manganese efflux pump.</text>
</comment>
<keyword evidence="5 8" id="KW-0406">Ion transport</keyword>
<dbReference type="InterPro" id="IPR022929">
    <property type="entry name" value="Put_MntP"/>
</dbReference>